<evidence type="ECO:0000313" key="4">
    <source>
        <dbReference type="Proteomes" id="UP000192602"/>
    </source>
</evidence>
<dbReference type="PANTHER" id="PTHR35038">
    <property type="entry name" value="DISSIMILATORY SULFITE REDUCTASE SIRA"/>
    <property type="match status" value="1"/>
</dbReference>
<reference evidence="4" key="1">
    <citation type="submission" date="2017-04" db="EMBL/GenBank/DDBJ databases">
        <authorList>
            <person name="Varghese N."/>
            <person name="Submissions S."/>
        </authorList>
    </citation>
    <scope>NUCLEOTIDE SEQUENCE [LARGE SCALE GENOMIC DNA]</scope>
    <source>
        <strain evidence="4">DSM 16512</strain>
    </source>
</reference>
<organism evidence="3 4">
    <name type="scientific">Nitratiruptor tergarcus DSM 16512</name>
    <dbReference type="NCBI Taxonomy" id="1069081"/>
    <lineage>
        <taxon>Bacteria</taxon>
        <taxon>Pseudomonadati</taxon>
        <taxon>Campylobacterota</taxon>
        <taxon>Epsilonproteobacteria</taxon>
        <taxon>Nautiliales</taxon>
        <taxon>Nitratiruptoraceae</taxon>
        <taxon>Nitratiruptor</taxon>
    </lineage>
</organism>
<dbReference type="Gene3D" id="1.10.1130.10">
    <property type="entry name" value="Flavocytochrome C3, Chain A"/>
    <property type="match status" value="2"/>
</dbReference>
<dbReference type="STRING" id="1069081.SAMN05660197_0582"/>
<keyword evidence="4" id="KW-1185">Reference proteome</keyword>
<accession>A0A1W1WR69</accession>
<feature type="transmembrane region" description="Helical" evidence="2">
    <location>
        <begin position="752"/>
        <end position="774"/>
    </location>
</feature>
<dbReference type="OrthoDB" id="9783375at2"/>
<dbReference type="SUPFAM" id="SSF48695">
    <property type="entry name" value="Multiheme cytochromes"/>
    <property type="match status" value="2"/>
</dbReference>
<keyword evidence="1" id="KW-0732">Signal</keyword>
<dbReference type="Proteomes" id="UP000192602">
    <property type="component" value="Unassembled WGS sequence"/>
</dbReference>
<keyword evidence="2" id="KW-1133">Transmembrane helix</keyword>
<protein>
    <submittedName>
        <fullName evidence="3">Uncharacterized protein</fullName>
    </submittedName>
</protein>
<sequence length="779" mass="87233">MKKLLAFAIVSVLGWANNCLECHKGIEDIRDPHSGMAKAIAKKAVEAGFDGNSCIVCHGGNPLAITKEEAHQGTIAYFLKHEGPKEFYPDPGSAWINKNTCGMCHKEQVSTQMNNLMNTEQGKIQGALWGFGWNIREHKFANYNLTNLHKRLGSKTYQNYMKRLSQKESQVYVKKTIELPPAPTAEEVEKNPKLAAITYLRQECLRCHTASKGRSRRGDFRGMGCSSCHIPYSNDGYYEGKDPTIPKNEPGHMLVHQIQGTRDAKVHIHGLTFSGIPVETCTTCHNRGKRIGVSYQGLMETAYNPTFDKHGKGQPKLHTKHYLHMSEDVHYKKGMLCQDCHTSIDMHGDGKIAGSTLAPVEIECQDCHGTPSKYPWELPLGYGDEFGEKLSNKPRGVTKTLAAYLKKGTYYEPKDGYLLSARGNPLPNVVKVRDEVVVHLASGKDLKLQPLKKLAKEHKLSQAGEVAMVQIGKHLDEMECYACHDTWAPQCYGCHVKVDYSEGKKNVDWLAVAHAHDIHGTDAAKRKNLKDYLIDGEVTETRSYLRWEDPILVRNGEGRIAPAIPGCQVSVTVIRKDGKAILQNHIFKTKDNNQDVLAIDMAPVHSHTVQKEARSCESCHNNPKSMGFGIDDGKVFGDPSKPLIVDLMTADGKVIPKKITIQKPGIKNLHFDWSRIIDENYTQLVTVGHHWSLSRALNQEELSKLDRRGVCMSCHQTIPDKDLAVSLMVHVAHAANIKIDNKMHKNILHKNLLLSAWVQIGGALVLIGFIYWLIRRKRR</sequence>
<keyword evidence="2" id="KW-0812">Transmembrane</keyword>
<dbReference type="PANTHER" id="PTHR35038:SF8">
    <property type="entry name" value="C-TYPE POLYHEME CYTOCHROME OMCC"/>
    <property type="match status" value="1"/>
</dbReference>
<dbReference type="EMBL" id="FWWZ01000001">
    <property type="protein sequence ID" value="SMC08808.1"/>
    <property type="molecule type" value="Genomic_DNA"/>
</dbReference>
<evidence type="ECO:0000313" key="3">
    <source>
        <dbReference type="EMBL" id="SMC08808.1"/>
    </source>
</evidence>
<dbReference type="AlphaFoldDB" id="A0A1W1WR69"/>
<name>A0A1W1WR69_9BACT</name>
<gene>
    <name evidence="3" type="ORF">SAMN05660197_0582</name>
</gene>
<evidence type="ECO:0000256" key="2">
    <source>
        <dbReference type="SAM" id="Phobius"/>
    </source>
</evidence>
<dbReference type="GO" id="GO:0016491">
    <property type="term" value="F:oxidoreductase activity"/>
    <property type="evidence" value="ECO:0007669"/>
    <property type="project" value="TreeGrafter"/>
</dbReference>
<proteinExistence type="predicted"/>
<keyword evidence="2" id="KW-0472">Membrane</keyword>
<dbReference type="InterPro" id="IPR036280">
    <property type="entry name" value="Multihaem_cyt_sf"/>
</dbReference>
<evidence type="ECO:0000256" key="1">
    <source>
        <dbReference type="ARBA" id="ARBA00022729"/>
    </source>
</evidence>
<dbReference type="RefSeq" id="WP_084275070.1">
    <property type="nucleotide sequence ID" value="NZ_AP026671.1"/>
</dbReference>
<dbReference type="InterPro" id="IPR051829">
    <property type="entry name" value="Multiheme_Cytochr_ET"/>
</dbReference>